<keyword evidence="2" id="KW-1185">Reference proteome</keyword>
<dbReference type="RefSeq" id="WP_107244523.1">
    <property type="nucleotide sequence ID" value="NZ_PYMJ01000027.1"/>
</dbReference>
<evidence type="ECO:0000313" key="2">
    <source>
        <dbReference type="Proteomes" id="UP000240987"/>
    </source>
</evidence>
<dbReference type="EMBL" id="PYMJ01000027">
    <property type="protein sequence ID" value="PSU45762.1"/>
    <property type="molecule type" value="Genomic_DNA"/>
</dbReference>
<sequence length="110" mass="12610">MKYELKDQIHELEYNAICARGDAEAVEMVLCELLSILKENSPQQFETLKKNCNEIKESKVEALGEIGEYDLEVYASSFAEKCDNIFYDESEHFSEEELLMMSDPSLIGSQ</sequence>
<protein>
    <submittedName>
        <fullName evidence="1">Uncharacterized protein</fullName>
    </submittedName>
</protein>
<comment type="caution">
    <text evidence="1">The sequence shown here is derived from an EMBL/GenBank/DDBJ whole genome shotgun (WGS) entry which is preliminary data.</text>
</comment>
<gene>
    <name evidence="1" type="ORF">C9J12_21210</name>
</gene>
<dbReference type="AlphaFoldDB" id="A0A2T3JAA3"/>
<dbReference type="Proteomes" id="UP000240987">
    <property type="component" value="Unassembled WGS sequence"/>
</dbReference>
<evidence type="ECO:0000313" key="1">
    <source>
        <dbReference type="EMBL" id="PSU45762.1"/>
    </source>
</evidence>
<proteinExistence type="predicted"/>
<organism evidence="1 2">
    <name type="scientific">Photobacterium frigidiphilum</name>
    <dbReference type="NCBI Taxonomy" id="264736"/>
    <lineage>
        <taxon>Bacteria</taxon>
        <taxon>Pseudomonadati</taxon>
        <taxon>Pseudomonadota</taxon>
        <taxon>Gammaproteobacteria</taxon>
        <taxon>Vibrionales</taxon>
        <taxon>Vibrionaceae</taxon>
        <taxon>Photobacterium</taxon>
    </lineage>
</organism>
<name>A0A2T3JAA3_9GAMM</name>
<reference evidence="1 2" key="1">
    <citation type="submission" date="2018-01" db="EMBL/GenBank/DDBJ databases">
        <title>Whole genome sequencing of Histamine producing bacteria.</title>
        <authorList>
            <person name="Butler K."/>
        </authorList>
    </citation>
    <scope>NUCLEOTIDE SEQUENCE [LARGE SCALE GENOMIC DNA]</scope>
    <source>
        <strain evidence="1 2">JCM 12947</strain>
    </source>
</reference>
<accession>A0A2T3JAA3</accession>